<dbReference type="EMBL" id="VLKP01000018">
    <property type="protein sequence ID" value="TWI05730.1"/>
    <property type="molecule type" value="Genomic_DNA"/>
</dbReference>
<keyword evidence="2" id="KW-0540">Nuclease</keyword>
<dbReference type="GO" id="GO:0004519">
    <property type="term" value="F:endonuclease activity"/>
    <property type="evidence" value="ECO:0007669"/>
    <property type="project" value="UniProtKB-KW"/>
</dbReference>
<dbReference type="InterPro" id="IPR050410">
    <property type="entry name" value="CCR4/nocturin_mRNA_transcr"/>
</dbReference>
<comment type="caution">
    <text evidence="2">The sequence shown here is derived from an EMBL/GenBank/DDBJ whole genome shotgun (WGS) entry which is preliminary data.</text>
</comment>
<keyword evidence="2" id="KW-0255">Endonuclease</keyword>
<keyword evidence="3" id="KW-1185">Reference proteome</keyword>
<gene>
    <name evidence="2" type="ORF">IP93_03019</name>
</gene>
<accession>A0A562LDK8</accession>
<dbReference type="CDD" id="cd09083">
    <property type="entry name" value="EEP-1"/>
    <property type="match status" value="1"/>
</dbReference>
<evidence type="ECO:0000313" key="3">
    <source>
        <dbReference type="Proteomes" id="UP000316471"/>
    </source>
</evidence>
<organism evidence="2 3">
    <name type="scientific">Aerolutibacter ruishenii</name>
    <dbReference type="NCBI Taxonomy" id="686800"/>
    <lineage>
        <taxon>Bacteria</taxon>
        <taxon>Pseudomonadati</taxon>
        <taxon>Pseudomonadota</taxon>
        <taxon>Gammaproteobacteria</taxon>
        <taxon>Lysobacterales</taxon>
        <taxon>Lysobacteraceae</taxon>
        <taxon>Aerolutibacter</taxon>
    </lineage>
</organism>
<dbReference type="PANTHER" id="PTHR12121:SF36">
    <property type="entry name" value="ENDONUCLEASE_EXONUCLEASE_PHOSPHATASE DOMAIN-CONTAINING PROTEIN"/>
    <property type="match status" value="1"/>
</dbReference>
<evidence type="ECO:0000259" key="1">
    <source>
        <dbReference type="Pfam" id="PF03372"/>
    </source>
</evidence>
<dbReference type="InterPro" id="IPR036691">
    <property type="entry name" value="Endo/exonu/phosph_ase_sf"/>
</dbReference>
<keyword evidence="2" id="KW-0269">Exonuclease</keyword>
<dbReference type="RefSeq" id="WP_144817064.1">
    <property type="nucleotide sequence ID" value="NZ_VLKP01000018.1"/>
</dbReference>
<protein>
    <submittedName>
        <fullName evidence="2">Endonuclease/exonuclease/phosphatase family metal-dependent hydrolase</fullName>
    </submittedName>
</protein>
<keyword evidence="2" id="KW-0378">Hydrolase</keyword>
<dbReference type="GO" id="GO:0000175">
    <property type="term" value="F:3'-5'-RNA exonuclease activity"/>
    <property type="evidence" value="ECO:0007669"/>
    <property type="project" value="TreeGrafter"/>
</dbReference>
<feature type="domain" description="Endonuclease/exonuclease/phosphatase" evidence="1">
    <location>
        <begin position="32"/>
        <end position="271"/>
    </location>
</feature>
<dbReference type="OrthoDB" id="9793162at2"/>
<dbReference type="InterPro" id="IPR005135">
    <property type="entry name" value="Endo/exonuclease/phosphatase"/>
</dbReference>
<dbReference type="PANTHER" id="PTHR12121">
    <property type="entry name" value="CARBON CATABOLITE REPRESSOR PROTEIN 4"/>
    <property type="match status" value="1"/>
</dbReference>
<dbReference type="SUPFAM" id="SSF56219">
    <property type="entry name" value="DNase I-like"/>
    <property type="match status" value="1"/>
</dbReference>
<dbReference type="AlphaFoldDB" id="A0A562LDK8"/>
<dbReference type="Proteomes" id="UP000316471">
    <property type="component" value="Unassembled WGS sequence"/>
</dbReference>
<name>A0A562LDK8_9GAMM</name>
<reference evidence="2 3" key="1">
    <citation type="journal article" date="2015" name="Stand. Genomic Sci.">
        <title>Genomic Encyclopedia of Bacterial and Archaeal Type Strains, Phase III: the genomes of soil and plant-associated and newly described type strains.</title>
        <authorList>
            <person name="Whitman W.B."/>
            <person name="Woyke T."/>
            <person name="Klenk H.P."/>
            <person name="Zhou Y."/>
            <person name="Lilburn T.G."/>
            <person name="Beck B.J."/>
            <person name="De Vos P."/>
            <person name="Vandamme P."/>
            <person name="Eisen J.A."/>
            <person name="Garrity G."/>
            <person name="Hugenholtz P."/>
            <person name="Kyrpides N.C."/>
        </authorList>
    </citation>
    <scope>NUCLEOTIDE SEQUENCE [LARGE SCALE GENOMIC DNA]</scope>
    <source>
        <strain evidence="2 3">CGMCC 1.10136</strain>
    </source>
</reference>
<dbReference type="Pfam" id="PF03372">
    <property type="entry name" value="Exo_endo_phos"/>
    <property type="match status" value="1"/>
</dbReference>
<evidence type="ECO:0000313" key="2">
    <source>
        <dbReference type="EMBL" id="TWI05730.1"/>
    </source>
</evidence>
<dbReference type="Gene3D" id="3.60.10.10">
    <property type="entry name" value="Endonuclease/exonuclease/phosphatase"/>
    <property type="match status" value="1"/>
</dbReference>
<dbReference type="PROSITE" id="PS51257">
    <property type="entry name" value="PROKAR_LIPOPROTEIN"/>
    <property type="match status" value="1"/>
</dbReference>
<sequence>MSAMGRRLTLLLGLLLGCIVALPGAAQGLRVMTFNVRLPTDADGDNRWALRREQVARLLAAQQPDVVGTQELYAEQGDYLAAQLPGYAWFGQGRRGGPGDEHVGVLYRHDRLRVLASGDFWLSDTPEVAGSISWRHLYPRLVTWALFQLKADGRRFYLFNTHLPYRDEDQQARLRGVRLLRDRISALPAEVPVVVTGDFNIAPDDTVHATLVPPLRDAWLAAPRTQGPAETFHGFTGRADRRIDWILVRGLAVTHAASLDDHVDGRYPSDHFPVVADLEWDVAATP</sequence>
<proteinExistence type="predicted"/>